<dbReference type="eggNOG" id="COG1280">
    <property type="taxonomic scope" value="Bacteria"/>
</dbReference>
<evidence type="ECO:0000256" key="1">
    <source>
        <dbReference type="ARBA" id="ARBA00004651"/>
    </source>
</evidence>
<dbReference type="Pfam" id="PF01810">
    <property type="entry name" value="LysE"/>
    <property type="match status" value="1"/>
</dbReference>
<evidence type="ECO:0000256" key="6">
    <source>
        <dbReference type="SAM" id="Phobius"/>
    </source>
</evidence>
<keyword evidence="2" id="KW-1003">Cell membrane</keyword>
<dbReference type="GO" id="GO:0033228">
    <property type="term" value="P:cysteine export across plasma membrane"/>
    <property type="evidence" value="ECO:0007669"/>
    <property type="project" value="TreeGrafter"/>
</dbReference>
<dbReference type="GO" id="GO:0015171">
    <property type="term" value="F:amino acid transmembrane transporter activity"/>
    <property type="evidence" value="ECO:0007669"/>
    <property type="project" value="TreeGrafter"/>
</dbReference>
<dbReference type="GO" id="GO:0005886">
    <property type="term" value="C:plasma membrane"/>
    <property type="evidence" value="ECO:0007669"/>
    <property type="project" value="UniProtKB-SubCell"/>
</dbReference>
<dbReference type="PANTHER" id="PTHR30086:SF20">
    <property type="entry name" value="ARGININE EXPORTER PROTEIN ARGO-RELATED"/>
    <property type="match status" value="1"/>
</dbReference>
<dbReference type="HOGENOM" id="CLU_079569_1_0_7"/>
<sequence precursor="true">MNIDSIIQWLLIFVPLALSPGPANILFAASGSSFGVKGSLPFWLGTNIVCIFQILFVGFGLGYVISAYPLFIEILKYIGILFLLYLAFKFFKMSVKKIEKIEPLSFKNGLIVEFLNVKFLIIPIIMFSQFYSAKNDSVTQFIILTISLSLLTMISNLIWILGGKVLISFVTSSNVQKVQGTIFGLMLCLTALWLAIG</sequence>
<keyword evidence="5 6" id="KW-0472">Membrane</keyword>
<dbReference type="AlphaFoldDB" id="D5V0F2"/>
<feature type="transmembrane region" description="Helical" evidence="6">
    <location>
        <begin position="109"/>
        <end position="130"/>
    </location>
</feature>
<feature type="transmembrane region" description="Helical" evidence="6">
    <location>
        <begin position="67"/>
        <end position="88"/>
    </location>
</feature>
<accession>D5V0F2</accession>
<reference evidence="7 8" key="1">
    <citation type="journal article" date="2010" name="Stand. Genomic Sci.">
        <title>Complete genome sequence of Arcobacter nitrofigilis type strain (CI).</title>
        <authorList>
            <person name="Pati A."/>
            <person name="Gronow S."/>
            <person name="Lapidus A."/>
            <person name="Copeland A."/>
            <person name="Glavina Del Rio T."/>
            <person name="Nolan M."/>
            <person name="Lucas S."/>
            <person name="Tice H."/>
            <person name="Cheng J.F."/>
            <person name="Han C."/>
            <person name="Chertkov O."/>
            <person name="Bruce D."/>
            <person name="Tapia R."/>
            <person name="Goodwin L."/>
            <person name="Pitluck S."/>
            <person name="Liolios K."/>
            <person name="Ivanova N."/>
            <person name="Mavromatis K."/>
            <person name="Chen A."/>
            <person name="Palaniappan K."/>
            <person name="Land M."/>
            <person name="Hauser L."/>
            <person name="Chang Y.J."/>
            <person name="Jeffries C.D."/>
            <person name="Detter J.C."/>
            <person name="Rohde M."/>
            <person name="Goker M."/>
            <person name="Bristow J."/>
            <person name="Eisen J.A."/>
            <person name="Markowitz V."/>
            <person name="Hugenholtz P."/>
            <person name="Klenk H.P."/>
            <person name="Kyrpides N.C."/>
        </authorList>
    </citation>
    <scope>NUCLEOTIDE SEQUENCE [LARGE SCALE GENOMIC DNA]</scope>
    <source>
        <strain evidence="8">ATCC 33309 / DSM 7299 / CCUG 15893 / LMG 7604 / NCTC 12251 / CI</strain>
    </source>
</reference>
<protein>
    <submittedName>
        <fullName evidence="7">Lysine exporter protein (LYSE/YGGA)</fullName>
    </submittedName>
</protein>
<dbReference type="RefSeq" id="WP_013135909.1">
    <property type="nucleotide sequence ID" value="NC_014166.1"/>
</dbReference>
<evidence type="ECO:0000256" key="5">
    <source>
        <dbReference type="ARBA" id="ARBA00023136"/>
    </source>
</evidence>
<name>D5V0F2_ARCNC</name>
<feature type="transmembrane region" description="Helical" evidence="6">
    <location>
        <begin position="178"/>
        <end position="196"/>
    </location>
</feature>
<dbReference type="KEGG" id="ant:Arnit_2110"/>
<evidence type="ECO:0000256" key="4">
    <source>
        <dbReference type="ARBA" id="ARBA00022989"/>
    </source>
</evidence>
<evidence type="ECO:0000256" key="2">
    <source>
        <dbReference type="ARBA" id="ARBA00022475"/>
    </source>
</evidence>
<evidence type="ECO:0000256" key="3">
    <source>
        <dbReference type="ARBA" id="ARBA00022692"/>
    </source>
</evidence>
<feature type="transmembrane region" description="Helical" evidence="6">
    <location>
        <begin position="40"/>
        <end position="61"/>
    </location>
</feature>
<evidence type="ECO:0000313" key="7">
    <source>
        <dbReference type="EMBL" id="ADG93764.1"/>
    </source>
</evidence>
<keyword evidence="4 6" id="KW-1133">Transmembrane helix</keyword>
<dbReference type="PANTHER" id="PTHR30086">
    <property type="entry name" value="ARGININE EXPORTER PROTEIN ARGO"/>
    <property type="match status" value="1"/>
</dbReference>
<comment type="subcellular location">
    <subcellularLocation>
        <location evidence="1">Cell membrane</location>
        <topology evidence="1">Multi-pass membrane protein</topology>
    </subcellularLocation>
</comment>
<proteinExistence type="predicted"/>
<keyword evidence="3 6" id="KW-0812">Transmembrane</keyword>
<dbReference type="EMBL" id="CP001999">
    <property type="protein sequence ID" value="ADG93764.1"/>
    <property type="molecule type" value="Genomic_DNA"/>
</dbReference>
<dbReference type="InterPro" id="IPR001123">
    <property type="entry name" value="LeuE-type"/>
</dbReference>
<dbReference type="Proteomes" id="UP000000939">
    <property type="component" value="Chromosome"/>
</dbReference>
<dbReference type="OrthoDB" id="9784202at2"/>
<dbReference type="STRING" id="572480.Arnit_2110"/>
<feature type="transmembrane region" description="Helical" evidence="6">
    <location>
        <begin position="6"/>
        <end position="28"/>
    </location>
</feature>
<organism evidence="7 8">
    <name type="scientific">Arcobacter nitrofigilis (strain ATCC 33309 / DSM 7299 / CCUG 15893 / LMG 7604 / NCTC 12251 / CI)</name>
    <name type="common">Campylobacter nitrofigilis</name>
    <dbReference type="NCBI Taxonomy" id="572480"/>
    <lineage>
        <taxon>Bacteria</taxon>
        <taxon>Pseudomonadati</taxon>
        <taxon>Campylobacterota</taxon>
        <taxon>Epsilonproteobacteria</taxon>
        <taxon>Campylobacterales</taxon>
        <taxon>Arcobacteraceae</taxon>
        <taxon>Arcobacter</taxon>
    </lineage>
</organism>
<evidence type="ECO:0000313" key="8">
    <source>
        <dbReference type="Proteomes" id="UP000000939"/>
    </source>
</evidence>
<gene>
    <name evidence="7" type="ordered locus">Arnit_2110</name>
</gene>
<feature type="transmembrane region" description="Helical" evidence="6">
    <location>
        <begin position="142"/>
        <end position="166"/>
    </location>
</feature>
<keyword evidence="8" id="KW-1185">Reference proteome</keyword>